<feature type="transmembrane region" description="Helical" evidence="5">
    <location>
        <begin position="208"/>
        <end position="226"/>
    </location>
</feature>
<keyword evidence="2 5" id="KW-0812">Transmembrane</keyword>
<comment type="subcellular location">
    <subcellularLocation>
        <location evidence="1">Membrane</location>
        <topology evidence="1">Multi-pass membrane protein</topology>
    </subcellularLocation>
</comment>
<comment type="caution">
    <text evidence="7">The sequence shown here is derived from an EMBL/GenBank/DDBJ whole genome shotgun (WGS) entry which is preliminary data.</text>
</comment>
<evidence type="ECO:0000256" key="5">
    <source>
        <dbReference type="SAM" id="Phobius"/>
    </source>
</evidence>
<dbReference type="InterPro" id="IPR051328">
    <property type="entry name" value="T7SS_ABC-Transporter"/>
</dbReference>
<evidence type="ECO:0000313" key="8">
    <source>
        <dbReference type="Proteomes" id="UP001596494"/>
    </source>
</evidence>
<keyword evidence="4 5" id="KW-0472">Membrane</keyword>
<name>A0ABW2JZI3_9BACI</name>
<evidence type="ECO:0000256" key="3">
    <source>
        <dbReference type="ARBA" id="ARBA00022989"/>
    </source>
</evidence>
<feature type="transmembrane region" description="Helical" evidence="5">
    <location>
        <begin position="122"/>
        <end position="146"/>
    </location>
</feature>
<organism evidence="7 8">
    <name type="scientific">Halobacillus campisalis</name>
    <dbReference type="NCBI Taxonomy" id="435909"/>
    <lineage>
        <taxon>Bacteria</taxon>
        <taxon>Bacillati</taxon>
        <taxon>Bacillota</taxon>
        <taxon>Bacilli</taxon>
        <taxon>Bacillales</taxon>
        <taxon>Bacillaceae</taxon>
        <taxon>Halobacillus</taxon>
    </lineage>
</organism>
<feature type="domain" description="ABC-2 type transporter transmembrane" evidence="6">
    <location>
        <begin position="41"/>
        <end position="223"/>
    </location>
</feature>
<evidence type="ECO:0000256" key="2">
    <source>
        <dbReference type="ARBA" id="ARBA00022692"/>
    </source>
</evidence>
<protein>
    <submittedName>
        <fullName evidence="7">ABC transporter permease</fullName>
    </submittedName>
</protein>
<feature type="transmembrane region" description="Helical" evidence="5">
    <location>
        <begin position="91"/>
        <end position="116"/>
    </location>
</feature>
<reference evidence="8" key="1">
    <citation type="journal article" date="2019" name="Int. J. Syst. Evol. Microbiol.">
        <title>The Global Catalogue of Microorganisms (GCM) 10K type strain sequencing project: providing services to taxonomists for standard genome sequencing and annotation.</title>
        <authorList>
            <consortium name="The Broad Institute Genomics Platform"/>
            <consortium name="The Broad Institute Genome Sequencing Center for Infectious Disease"/>
            <person name="Wu L."/>
            <person name="Ma J."/>
        </authorList>
    </citation>
    <scope>NUCLEOTIDE SEQUENCE [LARGE SCALE GENOMIC DNA]</scope>
    <source>
        <strain evidence="8">CCUG 73951</strain>
    </source>
</reference>
<dbReference type="PANTHER" id="PTHR43077">
    <property type="entry name" value="TRANSPORT PERMEASE YVFS-RELATED"/>
    <property type="match status" value="1"/>
</dbReference>
<evidence type="ECO:0000256" key="4">
    <source>
        <dbReference type="ARBA" id="ARBA00023136"/>
    </source>
</evidence>
<feature type="transmembrane region" description="Helical" evidence="5">
    <location>
        <begin position="21"/>
        <end position="38"/>
    </location>
</feature>
<dbReference type="Pfam" id="PF12698">
    <property type="entry name" value="ABC2_membrane_3"/>
    <property type="match status" value="1"/>
</dbReference>
<evidence type="ECO:0000256" key="1">
    <source>
        <dbReference type="ARBA" id="ARBA00004141"/>
    </source>
</evidence>
<dbReference type="EMBL" id="JBHTBY010000001">
    <property type="protein sequence ID" value="MFC7319828.1"/>
    <property type="molecule type" value="Genomic_DNA"/>
</dbReference>
<feature type="transmembrane region" description="Helical" evidence="5">
    <location>
        <begin position="153"/>
        <end position="174"/>
    </location>
</feature>
<dbReference type="RefSeq" id="WP_289215600.1">
    <property type="nucleotide sequence ID" value="NZ_JAPVRC010000003.1"/>
</dbReference>
<keyword evidence="8" id="KW-1185">Reference proteome</keyword>
<keyword evidence="3 5" id="KW-1133">Transmembrane helix</keyword>
<evidence type="ECO:0000313" key="7">
    <source>
        <dbReference type="EMBL" id="MFC7319828.1"/>
    </source>
</evidence>
<accession>A0ABW2JZI3</accession>
<dbReference type="PANTHER" id="PTHR43077:SF11">
    <property type="entry name" value="TRANSPORT PERMEASE YVFS-RELATED"/>
    <property type="match status" value="1"/>
</dbReference>
<dbReference type="Proteomes" id="UP001596494">
    <property type="component" value="Unassembled WGS sequence"/>
</dbReference>
<evidence type="ECO:0000259" key="6">
    <source>
        <dbReference type="Pfam" id="PF12698"/>
    </source>
</evidence>
<dbReference type="InterPro" id="IPR013525">
    <property type="entry name" value="ABC2_TM"/>
</dbReference>
<sequence>MISVKRIQAVVIKDYRDLLKNAYMLSTAVIPLFFALLLNQEGEVQTAAVFMPITLTMVIVGSFIQAAVIAEEKEKNTLRGLLLSPLNTAEIFIGKSVISAVSSLIMIVAVVLIGNIPLPDQMLLTAAAMLISLIIFISIGTILGLVSRTVMETSVIVIPVLFIFGMGDIFKTMIEAEWLIDAMSYLPDQQIGQLLLQLNNGEAVGDHFLVLSIWAVASVFVTIYIYKKRRFD</sequence>
<gene>
    <name evidence="7" type="ORF">ACFQMN_02865</name>
</gene>
<proteinExistence type="predicted"/>
<feature type="transmembrane region" description="Helical" evidence="5">
    <location>
        <begin position="50"/>
        <end position="70"/>
    </location>
</feature>